<evidence type="ECO:0000313" key="1">
    <source>
        <dbReference type="EMBL" id="CAH2215880.1"/>
    </source>
</evidence>
<gene>
    <name evidence="1" type="primary">jg222</name>
    <name evidence="1" type="ORF">PAEG_LOCUS3964</name>
</gene>
<reference evidence="1" key="1">
    <citation type="submission" date="2022-03" db="EMBL/GenBank/DDBJ databases">
        <authorList>
            <person name="Lindestad O."/>
        </authorList>
    </citation>
    <scope>NUCLEOTIDE SEQUENCE</scope>
</reference>
<comment type="caution">
    <text evidence="1">The sequence shown here is derived from an EMBL/GenBank/DDBJ whole genome shotgun (WGS) entry which is preliminary data.</text>
</comment>
<dbReference type="EMBL" id="CAKXAJ010013250">
    <property type="protein sequence ID" value="CAH2215880.1"/>
    <property type="molecule type" value="Genomic_DNA"/>
</dbReference>
<protein>
    <submittedName>
        <fullName evidence="1">Jg222 protein</fullName>
    </submittedName>
</protein>
<feature type="non-terminal residue" evidence="1">
    <location>
        <position position="1"/>
    </location>
</feature>
<evidence type="ECO:0000313" key="2">
    <source>
        <dbReference type="Proteomes" id="UP000838756"/>
    </source>
</evidence>
<accession>A0A8S4QPA1</accession>
<dbReference type="AlphaFoldDB" id="A0A8S4QPA1"/>
<name>A0A8S4QPA1_9NEOP</name>
<proteinExistence type="predicted"/>
<sequence length="181" mass="19371">YDIKLSPREWHEHASRWGEQCVCCAALAPAEPAVTGSFSIPAGQCTGYIGQVRAASAARASAARTGRSVLVHTACGAPRTNLLITRAKQFTAHCSHRVSVATFVALGASPLRATVEWRDIREYDIKLSPREWHEHASRWGEQCVCCAALAPAEPAVTGSFSIPAGQCTGYIGQVRAACPPR</sequence>
<organism evidence="1 2">
    <name type="scientific">Pararge aegeria aegeria</name>
    <dbReference type="NCBI Taxonomy" id="348720"/>
    <lineage>
        <taxon>Eukaryota</taxon>
        <taxon>Metazoa</taxon>
        <taxon>Ecdysozoa</taxon>
        <taxon>Arthropoda</taxon>
        <taxon>Hexapoda</taxon>
        <taxon>Insecta</taxon>
        <taxon>Pterygota</taxon>
        <taxon>Neoptera</taxon>
        <taxon>Endopterygota</taxon>
        <taxon>Lepidoptera</taxon>
        <taxon>Glossata</taxon>
        <taxon>Ditrysia</taxon>
        <taxon>Papilionoidea</taxon>
        <taxon>Nymphalidae</taxon>
        <taxon>Satyrinae</taxon>
        <taxon>Satyrini</taxon>
        <taxon>Parargina</taxon>
        <taxon>Pararge</taxon>
    </lineage>
</organism>
<keyword evidence="2" id="KW-1185">Reference proteome</keyword>
<dbReference type="Proteomes" id="UP000838756">
    <property type="component" value="Unassembled WGS sequence"/>
</dbReference>